<dbReference type="PROSITE" id="PS51318">
    <property type="entry name" value="TAT"/>
    <property type="match status" value="1"/>
</dbReference>
<sequence>MVRPKRRRAAAAVAVAAALTAASLAAPARADAPDGRGAPPAPSPHASSRTQTQQEAKETLVKQIAKDHGVPAAEAARRADRQPAQFGLAARLGKDLGAAYGGAWIDQGRGGELTVGVTEAAAAAKVRSKAESAGLGTTRTKRVRYGFGHLRQVSASLAKRVAAANKGAASGLQTGIVTSGNTVRLSSLRGAALTPAQRGVISWARRTFGGAVQVSTYARKSVPRYCYDDYSCDPPLRSGLAIFTGGARCTSAFMTYSGSRYYMLTAGHCAELGYWWDVSTYSYGYQNVGGAADYTFGWYGDYAAVSVDDPGWWQPRGWVLPQTSVYGSEGDYVGGYVCKQGSTTGYTCGSITEVDATVSYPDRTLSGMTWSTACDGPGDSGSGVFDGHYAHGILSGGPDSGCGMIHEPIGRALSGLGVSLLRG</sequence>
<evidence type="ECO:0000256" key="3">
    <source>
        <dbReference type="ARBA" id="ARBA00022801"/>
    </source>
</evidence>
<dbReference type="Gene3D" id="2.40.10.10">
    <property type="entry name" value="Trypsin-like serine proteases"/>
    <property type="match status" value="2"/>
</dbReference>
<dbReference type="SUPFAM" id="SSF50494">
    <property type="entry name" value="Trypsin-like serine proteases"/>
    <property type="match status" value="1"/>
</dbReference>
<evidence type="ECO:0000256" key="7">
    <source>
        <dbReference type="SAM" id="SignalP"/>
    </source>
</evidence>
<proteinExistence type="inferred from homology"/>
<dbReference type="EMBL" id="JACHMQ010000001">
    <property type="protein sequence ID" value="MBB6396755.1"/>
    <property type="molecule type" value="Genomic_DNA"/>
</dbReference>
<reference evidence="8 9" key="1">
    <citation type="submission" date="2020-08" db="EMBL/GenBank/DDBJ databases">
        <title>Sequencing the genomes of 1000 actinobacteria strains.</title>
        <authorList>
            <person name="Klenk H.-P."/>
        </authorList>
    </citation>
    <scope>NUCLEOTIDE SEQUENCE [LARGE SCALE GENOMIC DNA]</scope>
    <source>
        <strain evidence="8 9">DSM 43675</strain>
    </source>
</reference>
<dbReference type="CDD" id="cd21112">
    <property type="entry name" value="alphaLP-like"/>
    <property type="match status" value="1"/>
</dbReference>
<feature type="region of interest" description="Disordered" evidence="6">
    <location>
        <begin position="25"/>
        <end position="57"/>
    </location>
</feature>
<dbReference type="InterPro" id="IPR043504">
    <property type="entry name" value="Peptidase_S1_PA_chymotrypsin"/>
</dbReference>
<evidence type="ECO:0000313" key="8">
    <source>
        <dbReference type="EMBL" id="MBB6396755.1"/>
    </source>
</evidence>
<keyword evidence="3" id="KW-0378">Hydrolase</keyword>
<comment type="caution">
    <text evidence="8">The sequence shown here is derived from an EMBL/GenBank/DDBJ whole genome shotgun (WGS) entry which is preliminary data.</text>
</comment>
<accession>A0A7X0FZS0</accession>
<keyword evidence="4" id="KW-0720">Serine protease</keyword>
<dbReference type="Proteomes" id="UP000546324">
    <property type="component" value="Unassembled WGS sequence"/>
</dbReference>
<dbReference type="Gene3D" id="3.30.300.50">
    <property type="match status" value="1"/>
</dbReference>
<organism evidence="8 9">
    <name type="scientific">Actinomadura coerulea</name>
    <dbReference type="NCBI Taxonomy" id="46159"/>
    <lineage>
        <taxon>Bacteria</taxon>
        <taxon>Bacillati</taxon>
        <taxon>Actinomycetota</taxon>
        <taxon>Actinomycetes</taxon>
        <taxon>Streptosporangiales</taxon>
        <taxon>Thermomonosporaceae</taxon>
        <taxon>Actinomadura</taxon>
    </lineage>
</organism>
<evidence type="ECO:0000256" key="1">
    <source>
        <dbReference type="ARBA" id="ARBA00007664"/>
    </source>
</evidence>
<feature type="compositionally biased region" description="Low complexity" evidence="6">
    <location>
        <begin position="25"/>
        <end position="48"/>
    </location>
</feature>
<feature type="chain" id="PRO_5039401153" description="Protease" evidence="7">
    <location>
        <begin position="26"/>
        <end position="423"/>
    </location>
</feature>
<evidence type="ECO:0000256" key="6">
    <source>
        <dbReference type="SAM" id="MobiDB-lite"/>
    </source>
</evidence>
<dbReference type="GO" id="GO:0004252">
    <property type="term" value="F:serine-type endopeptidase activity"/>
    <property type="evidence" value="ECO:0007669"/>
    <property type="project" value="InterPro"/>
</dbReference>
<dbReference type="InterPro" id="IPR001316">
    <property type="entry name" value="Pept_S1A_streptogrisin"/>
</dbReference>
<evidence type="ECO:0000256" key="2">
    <source>
        <dbReference type="ARBA" id="ARBA00022670"/>
    </source>
</evidence>
<evidence type="ECO:0000256" key="5">
    <source>
        <dbReference type="ARBA" id="ARBA00023157"/>
    </source>
</evidence>
<gene>
    <name evidence="8" type="ORF">BKA00_003669</name>
</gene>
<comment type="similarity">
    <text evidence="1">Belongs to the peptidase S1 family.</text>
</comment>
<evidence type="ECO:0000256" key="4">
    <source>
        <dbReference type="ARBA" id="ARBA00022825"/>
    </source>
</evidence>
<evidence type="ECO:0008006" key="10">
    <source>
        <dbReference type="Google" id="ProtNLM"/>
    </source>
</evidence>
<keyword evidence="7" id="KW-0732">Signal</keyword>
<keyword evidence="9" id="KW-1185">Reference proteome</keyword>
<protein>
    <recommendedName>
        <fullName evidence="10">Protease</fullName>
    </recommendedName>
</protein>
<dbReference type="AlphaFoldDB" id="A0A7X0FZS0"/>
<evidence type="ECO:0000313" key="9">
    <source>
        <dbReference type="Proteomes" id="UP000546324"/>
    </source>
</evidence>
<keyword evidence="5" id="KW-1015">Disulfide bond</keyword>
<dbReference type="InterPro" id="IPR035070">
    <property type="entry name" value="Streptogrisin_prodomain"/>
</dbReference>
<name>A0A7X0FZS0_9ACTN</name>
<dbReference type="InterPro" id="IPR006311">
    <property type="entry name" value="TAT_signal"/>
</dbReference>
<dbReference type="GO" id="GO:0006508">
    <property type="term" value="P:proteolysis"/>
    <property type="evidence" value="ECO:0007669"/>
    <property type="project" value="UniProtKB-KW"/>
</dbReference>
<feature type="signal peptide" evidence="7">
    <location>
        <begin position="1"/>
        <end position="25"/>
    </location>
</feature>
<dbReference type="RefSeq" id="WP_185026632.1">
    <property type="nucleotide sequence ID" value="NZ_JACHMQ010000001.1"/>
</dbReference>
<dbReference type="PRINTS" id="PR00861">
    <property type="entry name" value="ALYTICPTASE"/>
</dbReference>
<dbReference type="InterPro" id="IPR009003">
    <property type="entry name" value="Peptidase_S1_PA"/>
</dbReference>
<keyword evidence="2" id="KW-0645">Protease</keyword>